<dbReference type="Proteomes" id="UP000499080">
    <property type="component" value="Unassembled WGS sequence"/>
</dbReference>
<reference evidence="1 2" key="1">
    <citation type="journal article" date="2019" name="Sci. Rep.">
        <title>Orb-weaving spider Araneus ventricosus genome elucidates the spidroin gene catalogue.</title>
        <authorList>
            <person name="Kono N."/>
            <person name="Nakamura H."/>
            <person name="Ohtoshi R."/>
            <person name="Moran D.A.P."/>
            <person name="Shinohara A."/>
            <person name="Yoshida Y."/>
            <person name="Fujiwara M."/>
            <person name="Mori M."/>
            <person name="Tomita M."/>
            <person name="Arakawa K."/>
        </authorList>
    </citation>
    <scope>NUCLEOTIDE SEQUENCE [LARGE SCALE GENOMIC DNA]</scope>
</reference>
<proteinExistence type="predicted"/>
<organism evidence="1 2">
    <name type="scientific">Araneus ventricosus</name>
    <name type="common">Orbweaver spider</name>
    <name type="synonym">Epeira ventricosa</name>
    <dbReference type="NCBI Taxonomy" id="182803"/>
    <lineage>
        <taxon>Eukaryota</taxon>
        <taxon>Metazoa</taxon>
        <taxon>Ecdysozoa</taxon>
        <taxon>Arthropoda</taxon>
        <taxon>Chelicerata</taxon>
        <taxon>Arachnida</taxon>
        <taxon>Araneae</taxon>
        <taxon>Araneomorphae</taxon>
        <taxon>Entelegynae</taxon>
        <taxon>Araneoidea</taxon>
        <taxon>Araneidae</taxon>
        <taxon>Araneus</taxon>
    </lineage>
</organism>
<protein>
    <submittedName>
        <fullName evidence="1">Uncharacterized protein</fullName>
    </submittedName>
</protein>
<keyword evidence="2" id="KW-1185">Reference proteome</keyword>
<accession>A0A4Y2NB25</accession>
<comment type="caution">
    <text evidence="1">The sequence shown here is derived from an EMBL/GenBank/DDBJ whole genome shotgun (WGS) entry which is preliminary data.</text>
</comment>
<name>A0A4Y2NB25_ARAVE</name>
<gene>
    <name evidence="1" type="ORF">AVEN_161801_1</name>
</gene>
<sequence length="120" mass="12971">MVLLGWDLLCEASGEGENNGSAWVGPRCEASGKTMVLPQIGTSLRELAGKQWVLPGWDLLSARLAGRKQWFCLGGTSLQSWQENNGSAWVGPRCEASGGKQWFCLDWDLAAKASGKTMVL</sequence>
<evidence type="ECO:0000313" key="2">
    <source>
        <dbReference type="Proteomes" id="UP000499080"/>
    </source>
</evidence>
<dbReference type="AlphaFoldDB" id="A0A4Y2NB25"/>
<dbReference type="EMBL" id="BGPR01008863">
    <property type="protein sequence ID" value="GBN36575.1"/>
    <property type="molecule type" value="Genomic_DNA"/>
</dbReference>
<evidence type="ECO:0000313" key="1">
    <source>
        <dbReference type="EMBL" id="GBN36575.1"/>
    </source>
</evidence>